<dbReference type="PANTHER" id="PTHR42748:SF18">
    <property type="entry name" value="NMRA-LIKE DOMAIN-CONTAINING PROTEIN"/>
    <property type="match status" value="1"/>
</dbReference>
<dbReference type="InterPro" id="IPR036291">
    <property type="entry name" value="NAD(P)-bd_dom_sf"/>
</dbReference>
<dbReference type="Gene3D" id="3.90.25.10">
    <property type="entry name" value="UDP-galactose 4-epimerase, domain 1"/>
    <property type="match status" value="2"/>
</dbReference>
<accession>Q23TG5</accession>
<dbReference type="EMBL" id="GG662636">
    <property type="protein sequence ID" value="EAR99741.2"/>
    <property type="molecule type" value="Genomic_DNA"/>
</dbReference>
<dbReference type="PANTHER" id="PTHR42748">
    <property type="entry name" value="NITROGEN METABOLITE REPRESSION PROTEIN NMRA FAMILY MEMBER"/>
    <property type="match status" value="1"/>
</dbReference>
<evidence type="ECO:0000256" key="1">
    <source>
        <dbReference type="ARBA" id="ARBA00006328"/>
    </source>
</evidence>
<name>Q23TG5_TETTS</name>
<evidence type="ECO:0000259" key="3">
    <source>
        <dbReference type="Pfam" id="PF05368"/>
    </source>
</evidence>
<dbReference type="eggNOG" id="ENOG502RYAX">
    <property type="taxonomic scope" value="Eukaryota"/>
</dbReference>
<reference evidence="5" key="1">
    <citation type="journal article" date="2006" name="PLoS Biol.">
        <title>Macronuclear genome sequence of the ciliate Tetrahymena thermophila, a model eukaryote.</title>
        <authorList>
            <person name="Eisen J.A."/>
            <person name="Coyne R.S."/>
            <person name="Wu M."/>
            <person name="Wu D."/>
            <person name="Thiagarajan M."/>
            <person name="Wortman J.R."/>
            <person name="Badger J.H."/>
            <person name="Ren Q."/>
            <person name="Amedeo P."/>
            <person name="Jones K.M."/>
            <person name="Tallon L.J."/>
            <person name="Delcher A.L."/>
            <person name="Salzberg S.L."/>
            <person name="Silva J.C."/>
            <person name="Haas B.J."/>
            <person name="Majoros W.H."/>
            <person name="Farzad M."/>
            <person name="Carlton J.M."/>
            <person name="Smith R.K. Jr."/>
            <person name="Garg J."/>
            <person name="Pearlman R.E."/>
            <person name="Karrer K.M."/>
            <person name="Sun L."/>
            <person name="Manning G."/>
            <person name="Elde N.C."/>
            <person name="Turkewitz A.P."/>
            <person name="Asai D.J."/>
            <person name="Wilkes D.E."/>
            <person name="Wang Y."/>
            <person name="Cai H."/>
            <person name="Collins K."/>
            <person name="Stewart B.A."/>
            <person name="Lee S.R."/>
            <person name="Wilamowska K."/>
            <person name="Weinberg Z."/>
            <person name="Ruzzo W.L."/>
            <person name="Wloga D."/>
            <person name="Gaertig J."/>
            <person name="Frankel J."/>
            <person name="Tsao C.-C."/>
            <person name="Gorovsky M.A."/>
            <person name="Keeling P.J."/>
            <person name="Waller R.F."/>
            <person name="Patron N.J."/>
            <person name="Cherry J.M."/>
            <person name="Stover N.A."/>
            <person name="Krieger C.J."/>
            <person name="del Toro C."/>
            <person name="Ryder H.F."/>
            <person name="Williamson S.C."/>
            <person name="Barbeau R.A."/>
            <person name="Hamilton E.P."/>
            <person name="Orias E."/>
        </authorList>
    </citation>
    <scope>NUCLEOTIDE SEQUENCE [LARGE SCALE GENOMIC DNA]</scope>
    <source>
        <strain evidence="5">SB210</strain>
    </source>
</reference>
<dbReference type="Pfam" id="PF05368">
    <property type="entry name" value="NmrA"/>
    <property type="match status" value="2"/>
</dbReference>
<sequence>MGCGSTKIRNFLRNVLVLGASEQFGQATVYELKKLNIQVTAGISDLNSKISHEYIKNRIKVTQVDLTSEEDILIEQMKKFEAVFLAIPQHVSSLNFIQRIAKAVQSSGVSYLLISSSLNLSQNTSFANQFQQIEEQIKATNISYGFMKLPIFIEDILSNYDSIKNDATLYGPIDDNIQFNIITVKDAAQAAASVLSNYSNFINKTIKIASDKKSYNELAQELSYNLKKNVKYQQIGQQEIKQQIIDRGLTNIEAERVLEYFSIINNKDIKLSTWTQVYKKITFSTPTTTNQWIKTNIDHFIVQQVKQSILVLEASGKIGQATVKSLLSKKANVTAGSSNPEKIKDLQDLGASIIKADMAQDQLELSQILKDYNILFIATPEHVNCSHLANNAIQAAKKAKVEYILLASVPSVNHPETIFGGQFIQIEKELKSSGINYGILRLPLFTDIFLNHTQSIVSQSMFQGLLGNKKKYATVTVEDASSAASQILIDHQKHIKKEYKIISDLQSQEEISKSFSVALGRTIKYMQTKYEDTKKELLQFLTEWQVDGILELYKLADQQDSSQTSLTNHYCWITQINPTTNEQWIKNNIQKFKQSS</sequence>
<dbReference type="KEGG" id="tet:TTHERM_00666170"/>
<dbReference type="AlphaFoldDB" id="Q23TG5"/>
<evidence type="ECO:0000256" key="2">
    <source>
        <dbReference type="ARBA" id="ARBA00022857"/>
    </source>
</evidence>
<dbReference type="RefSeq" id="XP_001019986.2">
    <property type="nucleotide sequence ID" value="XM_001019986.2"/>
</dbReference>
<feature type="domain" description="NmrA-like" evidence="3">
    <location>
        <begin position="306"/>
        <end position="555"/>
    </location>
</feature>
<dbReference type="HOGENOM" id="CLU_458224_0_0_1"/>
<dbReference type="Proteomes" id="UP000009168">
    <property type="component" value="Unassembled WGS sequence"/>
</dbReference>
<dbReference type="InterPro" id="IPR051164">
    <property type="entry name" value="NmrA-like_oxidored"/>
</dbReference>
<protein>
    <submittedName>
        <fullName evidence="4">NmrA family protein</fullName>
    </submittedName>
</protein>
<keyword evidence="2" id="KW-0521">NADP</keyword>
<dbReference type="OrthoDB" id="10254221at2759"/>
<dbReference type="GeneID" id="7827129"/>
<evidence type="ECO:0000313" key="4">
    <source>
        <dbReference type="EMBL" id="EAR99741.2"/>
    </source>
</evidence>
<dbReference type="STRING" id="312017.Q23TG5"/>
<dbReference type="SUPFAM" id="SSF51735">
    <property type="entry name" value="NAD(P)-binding Rossmann-fold domains"/>
    <property type="match status" value="2"/>
</dbReference>
<dbReference type="Gene3D" id="3.40.50.720">
    <property type="entry name" value="NAD(P)-binding Rossmann-like Domain"/>
    <property type="match status" value="2"/>
</dbReference>
<dbReference type="InterPro" id="IPR008030">
    <property type="entry name" value="NmrA-like"/>
</dbReference>
<evidence type="ECO:0000313" key="5">
    <source>
        <dbReference type="Proteomes" id="UP000009168"/>
    </source>
</evidence>
<feature type="domain" description="NmrA-like" evidence="3">
    <location>
        <begin position="14"/>
        <end position="265"/>
    </location>
</feature>
<keyword evidence="5" id="KW-1185">Reference proteome</keyword>
<comment type="similarity">
    <text evidence="1">Belongs to the NmrA-type oxidoreductase family.</text>
</comment>
<proteinExistence type="inferred from homology"/>
<organism evidence="4 5">
    <name type="scientific">Tetrahymena thermophila (strain SB210)</name>
    <dbReference type="NCBI Taxonomy" id="312017"/>
    <lineage>
        <taxon>Eukaryota</taxon>
        <taxon>Sar</taxon>
        <taxon>Alveolata</taxon>
        <taxon>Ciliophora</taxon>
        <taxon>Intramacronucleata</taxon>
        <taxon>Oligohymenophorea</taxon>
        <taxon>Hymenostomatida</taxon>
        <taxon>Tetrahymenina</taxon>
        <taxon>Tetrahymenidae</taxon>
        <taxon>Tetrahymena</taxon>
    </lineage>
</organism>
<gene>
    <name evidence="4" type="ORF">TTHERM_00666170</name>
</gene>
<dbReference type="InParanoid" id="Q23TG5"/>